<dbReference type="EMBL" id="JACHJS010000001">
    <property type="protein sequence ID" value="MBB4963760.1"/>
    <property type="molecule type" value="Genomic_DNA"/>
</dbReference>
<reference evidence="2 3" key="1">
    <citation type="submission" date="2020-08" db="EMBL/GenBank/DDBJ databases">
        <title>Sequencing the genomes of 1000 actinobacteria strains.</title>
        <authorList>
            <person name="Klenk H.-P."/>
        </authorList>
    </citation>
    <scope>NUCLEOTIDE SEQUENCE [LARGE SCALE GENOMIC DNA]</scope>
    <source>
        <strain evidence="2 3">DSM 45084</strain>
    </source>
</reference>
<name>A0A7W7SZN2_9PSEU</name>
<evidence type="ECO:0000313" key="2">
    <source>
        <dbReference type="EMBL" id="MBB4963760.1"/>
    </source>
</evidence>
<dbReference type="Proteomes" id="UP000542674">
    <property type="component" value="Unassembled WGS sequence"/>
</dbReference>
<dbReference type="RefSeq" id="WP_184666506.1">
    <property type="nucleotide sequence ID" value="NZ_BAABAI010000034.1"/>
</dbReference>
<proteinExistence type="predicted"/>
<gene>
    <name evidence="2" type="ORF">F4559_001119</name>
</gene>
<evidence type="ECO:0000313" key="3">
    <source>
        <dbReference type="Proteomes" id="UP000542674"/>
    </source>
</evidence>
<feature type="region of interest" description="Disordered" evidence="1">
    <location>
        <begin position="57"/>
        <end position="78"/>
    </location>
</feature>
<keyword evidence="3" id="KW-1185">Reference proteome</keyword>
<accession>A0A7W7SZN2</accession>
<evidence type="ECO:0000256" key="1">
    <source>
        <dbReference type="SAM" id="MobiDB-lite"/>
    </source>
</evidence>
<feature type="compositionally biased region" description="Basic residues" evidence="1">
    <location>
        <begin position="69"/>
        <end position="78"/>
    </location>
</feature>
<dbReference type="GO" id="GO:0005840">
    <property type="term" value="C:ribosome"/>
    <property type="evidence" value="ECO:0007669"/>
    <property type="project" value="UniProtKB-KW"/>
</dbReference>
<keyword evidence="2" id="KW-0687">Ribonucleoprotein</keyword>
<keyword evidence="2" id="KW-0689">Ribosomal protein</keyword>
<organism evidence="2 3">
    <name type="scientific">Saccharothrix violaceirubra</name>
    <dbReference type="NCBI Taxonomy" id="413306"/>
    <lineage>
        <taxon>Bacteria</taxon>
        <taxon>Bacillati</taxon>
        <taxon>Actinomycetota</taxon>
        <taxon>Actinomycetes</taxon>
        <taxon>Pseudonocardiales</taxon>
        <taxon>Pseudonocardiaceae</taxon>
        <taxon>Saccharothrix</taxon>
    </lineage>
</organism>
<protein>
    <submittedName>
        <fullName evidence="2">Ribosomal protein S27AE</fullName>
    </submittedName>
</protein>
<comment type="caution">
    <text evidence="2">The sequence shown here is derived from an EMBL/GenBank/DDBJ whole genome shotgun (WGS) entry which is preliminary data.</text>
</comment>
<sequence length="78" mass="8625">MSSVPDGIRQPVRHDLTTTELGARLHVVERPVFPCPRCGRAGWLAVHLHGVRRPCGHTRSLPPLTPTPAHHRHHRGAA</sequence>
<dbReference type="AlphaFoldDB" id="A0A7W7SZN2"/>